<dbReference type="InterPro" id="IPR017941">
    <property type="entry name" value="Rieske_2Fe-2S"/>
</dbReference>
<evidence type="ECO:0000256" key="4">
    <source>
        <dbReference type="ARBA" id="ARBA00023014"/>
    </source>
</evidence>
<dbReference type="InterPro" id="IPR036922">
    <property type="entry name" value="Rieske_2Fe-2S_sf"/>
</dbReference>
<dbReference type="Proteomes" id="UP000183407">
    <property type="component" value="Unassembled WGS sequence"/>
</dbReference>
<evidence type="ECO:0000259" key="5">
    <source>
        <dbReference type="PROSITE" id="PS51296"/>
    </source>
</evidence>
<dbReference type="Gene3D" id="2.102.10.10">
    <property type="entry name" value="Rieske [2Fe-2S] iron-sulphur domain"/>
    <property type="match status" value="1"/>
</dbReference>
<protein>
    <submittedName>
        <fullName evidence="6">Toluene 4-monooxygenase protein C</fullName>
    </submittedName>
</protein>
<evidence type="ECO:0000256" key="2">
    <source>
        <dbReference type="ARBA" id="ARBA00022723"/>
    </source>
</evidence>
<evidence type="ECO:0000313" key="7">
    <source>
        <dbReference type="Proteomes" id="UP000183407"/>
    </source>
</evidence>
<evidence type="ECO:0000313" key="6">
    <source>
        <dbReference type="EMBL" id="SEB37739.1"/>
    </source>
</evidence>
<name>A0A1H4IUK3_RHOJO</name>
<dbReference type="EMBL" id="FNTL01000002">
    <property type="protein sequence ID" value="SEB37739.1"/>
    <property type="molecule type" value="Genomic_DNA"/>
</dbReference>
<keyword evidence="6" id="KW-0560">Oxidoreductase</keyword>
<sequence length="109" mass="12002">MMTDDATRSWQDAQHIDDLWEGDMVGVEIDGTKVLLVNVDGAVRAFENKCPHQAWALDEGDFDGESITCIRHMWTFVADSGAGINPDDATLKSFPCRVDDDGMIQVDVG</sequence>
<gene>
    <name evidence="6" type="ORF">SAMN04490220_0537</name>
</gene>
<keyword evidence="2" id="KW-0479">Metal-binding</keyword>
<keyword evidence="1" id="KW-0001">2Fe-2S</keyword>
<evidence type="ECO:0000256" key="1">
    <source>
        <dbReference type="ARBA" id="ARBA00022714"/>
    </source>
</evidence>
<feature type="domain" description="Rieske" evidence="5">
    <location>
        <begin position="11"/>
        <end position="105"/>
    </location>
</feature>
<dbReference type="GO" id="GO:0046872">
    <property type="term" value="F:metal ion binding"/>
    <property type="evidence" value="ECO:0007669"/>
    <property type="project" value="UniProtKB-KW"/>
</dbReference>
<dbReference type="RefSeq" id="WP_205415326.1">
    <property type="nucleotide sequence ID" value="NZ_FNTL01000002.1"/>
</dbReference>
<dbReference type="SUPFAM" id="SSF50022">
    <property type="entry name" value="ISP domain"/>
    <property type="match status" value="1"/>
</dbReference>
<dbReference type="GO" id="GO:0016705">
    <property type="term" value="F:oxidoreductase activity, acting on paired donors, with incorporation or reduction of molecular oxygen"/>
    <property type="evidence" value="ECO:0007669"/>
    <property type="project" value="UniProtKB-ARBA"/>
</dbReference>
<keyword evidence="4" id="KW-0411">Iron-sulfur</keyword>
<keyword evidence="6" id="KW-0503">Monooxygenase</keyword>
<dbReference type="PROSITE" id="PS51296">
    <property type="entry name" value="RIESKE"/>
    <property type="match status" value="1"/>
</dbReference>
<dbReference type="GO" id="GO:0004497">
    <property type="term" value="F:monooxygenase activity"/>
    <property type="evidence" value="ECO:0007669"/>
    <property type="project" value="UniProtKB-KW"/>
</dbReference>
<organism evidence="6 7">
    <name type="scientific">Rhodococcus jostii</name>
    <dbReference type="NCBI Taxonomy" id="132919"/>
    <lineage>
        <taxon>Bacteria</taxon>
        <taxon>Bacillati</taxon>
        <taxon>Actinomycetota</taxon>
        <taxon>Actinomycetes</taxon>
        <taxon>Mycobacteriales</taxon>
        <taxon>Nocardiaceae</taxon>
        <taxon>Rhodococcus</taxon>
    </lineage>
</organism>
<dbReference type="GO" id="GO:0051537">
    <property type="term" value="F:2 iron, 2 sulfur cluster binding"/>
    <property type="evidence" value="ECO:0007669"/>
    <property type="project" value="UniProtKB-KW"/>
</dbReference>
<keyword evidence="3" id="KW-0408">Iron</keyword>
<proteinExistence type="predicted"/>
<evidence type="ECO:0000256" key="3">
    <source>
        <dbReference type="ARBA" id="ARBA00023004"/>
    </source>
</evidence>
<dbReference type="Pfam" id="PF00355">
    <property type="entry name" value="Rieske"/>
    <property type="match status" value="1"/>
</dbReference>
<accession>A0A1H4IUK3</accession>
<reference evidence="7" key="1">
    <citation type="submission" date="2016-10" db="EMBL/GenBank/DDBJ databases">
        <authorList>
            <person name="Varghese N."/>
        </authorList>
    </citation>
    <scope>NUCLEOTIDE SEQUENCE [LARGE SCALE GENOMIC DNA]</scope>
    <source>
        <strain evidence="7">DSM 44719</strain>
    </source>
</reference>
<dbReference type="AlphaFoldDB" id="A0A1H4IUK3"/>